<dbReference type="Pfam" id="PF00702">
    <property type="entry name" value="Hydrolase"/>
    <property type="match status" value="1"/>
</dbReference>
<proteinExistence type="predicted"/>
<dbReference type="InterPro" id="IPR036412">
    <property type="entry name" value="HAD-like_sf"/>
</dbReference>
<dbReference type="RefSeq" id="WP_213809204.1">
    <property type="nucleotide sequence ID" value="NZ_JAAMFK010000005.1"/>
</dbReference>
<dbReference type="SUPFAM" id="SSF56784">
    <property type="entry name" value="HAD-like"/>
    <property type="match status" value="1"/>
</dbReference>
<dbReference type="NCBIfam" id="TIGR01668">
    <property type="entry name" value="YqeG_hyp_ppase"/>
    <property type="match status" value="1"/>
</dbReference>
<dbReference type="InterPro" id="IPR023214">
    <property type="entry name" value="HAD_sf"/>
</dbReference>
<protein>
    <submittedName>
        <fullName evidence="1">YqeG family HAD IIIA-type phosphatase</fullName>
    </submittedName>
</protein>
<keyword evidence="2" id="KW-1185">Reference proteome</keyword>
<dbReference type="CDD" id="cd16416">
    <property type="entry name" value="HAD_BsYqeG-like"/>
    <property type="match status" value="1"/>
</dbReference>
<gene>
    <name evidence="1" type="ORF">G6R29_04685</name>
</gene>
<evidence type="ECO:0000313" key="1">
    <source>
        <dbReference type="EMBL" id="MBS9338921.1"/>
    </source>
</evidence>
<dbReference type="NCBIfam" id="TIGR01662">
    <property type="entry name" value="HAD-SF-IIIA"/>
    <property type="match status" value="1"/>
</dbReference>
<name>A0ABS5R0N4_9LACO</name>
<dbReference type="InterPro" id="IPR010021">
    <property type="entry name" value="PGPP1/Gep4"/>
</dbReference>
<comment type="caution">
    <text evidence="1">The sequence shown here is derived from an EMBL/GenBank/DDBJ whole genome shotgun (WGS) entry which is preliminary data.</text>
</comment>
<dbReference type="Gene3D" id="3.40.50.1000">
    <property type="entry name" value="HAD superfamily/HAD-like"/>
    <property type="match status" value="1"/>
</dbReference>
<sequence length="190" mass="21763">MVLNFLKPTYLVESVYDLSVDELKKHNIKAVLTDLDNTLLAWNNPEGTPELHEWLKETKEAGIEVIVVSNNTWQRVEKAVGDLGVGYVAWSLKPLPRGIHQVLKEHGFKKDEVLMVGDQMLTDVWAAHLAGVKSVLVKRLIESDMWQTWVNRFIENQAKKIIYKNQEPVWHDSLAKAVSTKEEQELHDGK</sequence>
<organism evidence="1 2">
    <name type="scientific">Fructobacillus broussonetiae</name>
    <dbReference type="NCBI Taxonomy" id="2713173"/>
    <lineage>
        <taxon>Bacteria</taxon>
        <taxon>Bacillati</taxon>
        <taxon>Bacillota</taxon>
        <taxon>Bacilli</taxon>
        <taxon>Lactobacillales</taxon>
        <taxon>Lactobacillaceae</taxon>
        <taxon>Fructobacillus</taxon>
    </lineage>
</organism>
<reference evidence="1 2" key="1">
    <citation type="submission" date="2020-02" db="EMBL/GenBank/DDBJ databases">
        <title>Fructobacillus sp. isolated from paper mulberry of Taiwan.</title>
        <authorList>
            <person name="Lin S.-T."/>
        </authorList>
    </citation>
    <scope>NUCLEOTIDE SEQUENCE [LARGE SCALE GENOMIC DNA]</scope>
    <source>
        <strain evidence="1 2">M2-14</strain>
    </source>
</reference>
<dbReference type="EMBL" id="JAAMFK010000005">
    <property type="protein sequence ID" value="MBS9338921.1"/>
    <property type="molecule type" value="Genomic_DNA"/>
</dbReference>
<accession>A0ABS5R0N4</accession>
<dbReference type="InterPro" id="IPR006549">
    <property type="entry name" value="HAD-SF_hydro_IIIA"/>
</dbReference>
<dbReference type="Proteomes" id="UP001519504">
    <property type="component" value="Unassembled WGS sequence"/>
</dbReference>
<evidence type="ECO:0000313" key="2">
    <source>
        <dbReference type="Proteomes" id="UP001519504"/>
    </source>
</evidence>